<dbReference type="GO" id="GO:0003700">
    <property type="term" value="F:DNA-binding transcription factor activity"/>
    <property type="evidence" value="ECO:0007669"/>
    <property type="project" value="InterPro"/>
</dbReference>
<reference evidence="6" key="1">
    <citation type="submission" date="2018-05" db="EMBL/GenBank/DDBJ databases">
        <title>Complete Genome Sequence of Methylobacterium sp. 17SD2-17.</title>
        <authorList>
            <person name="Srinivasan S."/>
        </authorList>
    </citation>
    <scope>NUCLEOTIDE SEQUENCE [LARGE SCALE GENOMIC DNA]</scope>
    <source>
        <strain evidence="6">17SD2-17</strain>
    </source>
</reference>
<dbReference type="InterPro" id="IPR009057">
    <property type="entry name" value="Homeodomain-like_sf"/>
</dbReference>
<evidence type="ECO:0000256" key="1">
    <source>
        <dbReference type="ARBA" id="ARBA00023015"/>
    </source>
</evidence>
<evidence type="ECO:0000313" key="5">
    <source>
        <dbReference type="EMBL" id="AWN44547.1"/>
    </source>
</evidence>
<dbReference type="Pfam" id="PF12833">
    <property type="entry name" value="HTH_18"/>
    <property type="match status" value="1"/>
</dbReference>
<dbReference type="GO" id="GO:0043565">
    <property type="term" value="F:sequence-specific DNA binding"/>
    <property type="evidence" value="ECO:0007669"/>
    <property type="project" value="InterPro"/>
</dbReference>
<keyword evidence="6" id="KW-1185">Reference proteome</keyword>
<dbReference type="KEGG" id="mets:DK389_13670"/>
<feature type="domain" description="HTH araC/xylS-type" evidence="4">
    <location>
        <begin position="155"/>
        <end position="254"/>
    </location>
</feature>
<dbReference type="PROSITE" id="PS01124">
    <property type="entry name" value="HTH_ARAC_FAMILY_2"/>
    <property type="match status" value="1"/>
</dbReference>
<evidence type="ECO:0000256" key="2">
    <source>
        <dbReference type="ARBA" id="ARBA00023125"/>
    </source>
</evidence>
<keyword evidence="1" id="KW-0805">Transcription regulation</keyword>
<dbReference type="AlphaFoldDB" id="A0A2U8WEH1"/>
<dbReference type="EMBL" id="CP029550">
    <property type="protein sequence ID" value="AWN44547.1"/>
    <property type="molecule type" value="Genomic_DNA"/>
</dbReference>
<keyword evidence="3" id="KW-0804">Transcription</keyword>
<dbReference type="OrthoDB" id="8004517at2"/>
<gene>
    <name evidence="5" type="ORF">DK389_13670</name>
</gene>
<evidence type="ECO:0000313" key="6">
    <source>
        <dbReference type="Proteomes" id="UP000245926"/>
    </source>
</evidence>
<dbReference type="PRINTS" id="PR00032">
    <property type="entry name" value="HTHARAC"/>
</dbReference>
<organism evidence="5 6">
    <name type="scientific">Methylobacterium durans</name>
    <dbReference type="NCBI Taxonomy" id="2202825"/>
    <lineage>
        <taxon>Bacteria</taxon>
        <taxon>Pseudomonadati</taxon>
        <taxon>Pseudomonadota</taxon>
        <taxon>Alphaproteobacteria</taxon>
        <taxon>Hyphomicrobiales</taxon>
        <taxon>Methylobacteriaceae</taxon>
        <taxon>Methylobacterium</taxon>
    </lineage>
</organism>
<dbReference type="InterPro" id="IPR018062">
    <property type="entry name" value="HTH_AraC-typ_CS"/>
</dbReference>
<dbReference type="InterPro" id="IPR018060">
    <property type="entry name" value="HTH_AraC"/>
</dbReference>
<dbReference type="PANTHER" id="PTHR46796:SF6">
    <property type="entry name" value="ARAC SUBFAMILY"/>
    <property type="match status" value="1"/>
</dbReference>
<dbReference type="PROSITE" id="PS00041">
    <property type="entry name" value="HTH_ARAC_FAMILY_1"/>
    <property type="match status" value="1"/>
</dbReference>
<accession>A0A2U8WEH1</accession>
<name>A0A2U8WEH1_9HYPH</name>
<sequence>MIVARVTFTAQSFRRDRALIERTPDHFLFHLYNVGGFNGSITGHETTIWSSQVAIIDLRHEVSTLAASSDTISLIVPRSLLPGLDGGPLPPRLDPARNRLFAAHLTALRERSAQLDEAEAGGVAEHTLGVISTLLEPTSATDHLETPALEASHLALAEQAIRANLASPDLSPEWLANRLGISRAGLYRLFAPYGGIMRSVQERRLLAVRAALSDPLETRLLSRLAAEFGFQSEAHFSRSFRAQFGMTASEFRAEQVKAARESERTSLDVFNWWWEHLGARSG</sequence>
<dbReference type="InterPro" id="IPR050204">
    <property type="entry name" value="AraC_XylS_family_regulators"/>
</dbReference>
<dbReference type="SMART" id="SM00342">
    <property type="entry name" value="HTH_ARAC"/>
    <property type="match status" value="1"/>
</dbReference>
<dbReference type="PANTHER" id="PTHR46796">
    <property type="entry name" value="HTH-TYPE TRANSCRIPTIONAL ACTIVATOR RHAS-RELATED"/>
    <property type="match status" value="1"/>
</dbReference>
<evidence type="ECO:0000256" key="3">
    <source>
        <dbReference type="ARBA" id="ARBA00023163"/>
    </source>
</evidence>
<dbReference type="SUPFAM" id="SSF46689">
    <property type="entry name" value="Homeodomain-like"/>
    <property type="match status" value="1"/>
</dbReference>
<dbReference type="Gene3D" id="1.10.10.60">
    <property type="entry name" value="Homeodomain-like"/>
    <property type="match status" value="1"/>
</dbReference>
<proteinExistence type="predicted"/>
<protein>
    <submittedName>
        <fullName evidence="5">AraC family transcriptional regulator</fullName>
    </submittedName>
</protein>
<keyword evidence="2" id="KW-0238">DNA-binding</keyword>
<evidence type="ECO:0000259" key="4">
    <source>
        <dbReference type="PROSITE" id="PS01124"/>
    </source>
</evidence>
<dbReference type="InterPro" id="IPR020449">
    <property type="entry name" value="Tscrpt_reg_AraC-type_HTH"/>
</dbReference>
<dbReference type="Proteomes" id="UP000245926">
    <property type="component" value="Chromosome"/>
</dbReference>